<comment type="caution">
    <text evidence="3">The sequence shown here is derived from an EMBL/GenBank/DDBJ whole genome shotgun (WGS) entry which is preliminary data.</text>
</comment>
<name>A0A168CNZ1_9HYPO</name>
<feature type="chain" id="PRO_5007896034" evidence="2">
    <location>
        <begin position="18"/>
        <end position="275"/>
    </location>
</feature>
<proteinExistence type="predicted"/>
<reference evidence="3 4" key="1">
    <citation type="journal article" date="2016" name="Genome Biol. Evol.">
        <title>Divergent and convergent evolution of fungal pathogenicity.</title>
        <authorList>
            <person name="Shang Y."/>
            <person name="Xiao G."/>
            <person name="Zheng P."/>
            <person name="Cen K."/>
            <person name="Zhan S."/>
            <person name="Wang C."/>
        </authorList>
    </citation>
    <scope>NUCLEOTIDE SEQUENCE [LARGE SCALE GENOMIC DNA]</scope>
    <source>
        <strain evidence="3 4">RCEF 2490</strain>
    </source>
</reference>
<accession>A0A168CNZ1</accession>
<dbReference type="AlphaFoldDB" id="A0A168CNZ1"/>
<dbReference type="Proteomes" id="UP000078544">
    <property type="component" value="Unassembled WGS sequence"/>
</dbReference>
<evidence type="ECO:0000313" key="4">
    <source>
        <dbReference type="Proteomes" id="UP000078544"/>
    </source>
</evidence>
<dbReference type="EMBL" id="AZGY01000007">
    <property type="protein sequence ID" value="KZZ96841.1"/>
    <property type="molecule type" value="Genomic_DNA"/>
</dbReference>
<dbReference type="STRING" id="1081109.A0A168CNZ1"/>
<feature type="compositionally biased region" description="Polar residues" evidence="1">
    <location>
        <begin position="35"/>
        <end position="48"/>
    </location>
</feature>
<protein>
    <submittedName>
        <fullName evidence="3">Uncharacterized protein</fullName>
    </submittedName>
</protein>
<feature type="region of interest" description="Disordered" evidence="1">
    <location>
        <begin position="31"/>
        <end position="50"/>
    </location>
</feature>
<organism evidence="3 4">
    <name type="scientific">Moelleriella libera RCEF 2490</name>
    <dbReference type="NCBI Taxonomy" id="1081109"/>
    <lineage>
        <taxon>Eukaryota</taxon>
        <taxon>Fungi</taxon>
        <taxon>Dikarya</taxon>
        <taxon>Ascomycota</taxon>
        <taxon>Pezizomycotina</taxon>
        <taxon>Sordariomycetes</taxon>
        <taxon>Hypocreomycetidae</taxon>
        <taxon>Hypocreales</taxon>
        <taxon>Clavicipitaceae</taxon>
        <taxon>Moelleriella</taxon>
    </lineage>
</organism>
<feature type="signal peptide" evidence="2">
    <location>
        <begin position="1"/>
        <end position="17"/>
    </location>
</feature>
<evidence type="ECO:0000313" key="3">
    <source>
        <dbReference type="EMBL" id="KZZ96841.1"/>
    </source>
</evidence>
<keyword evidence="4" id="KW-1185">Reference proteome</keyword>
<evidence type="ECO:0000256" key="1">
    <source>
        <dbReference type="SAM" id="MobiDB-lite"/>
    </source>
</evidence>
<sequence length="275" mass="30838">MILTVTQFLALFSRAHSSSSAEFGQIVAHVRSQRPRSSVTSQASTASPPTLREPFLKNISTNGLPKYTTTYVLRHGSRKPSLCATADGQPFIRSKKPQPAMLSKMIGRKGKIFKKKITNLVNIDDGPADAALEDQWDRLMTAQMNRETISAKKTVDGKLTETFTWSTQLARLWWELKIDLTWQDWLARGEALHQYLQDQKTLDEKANTRVGEAVETVRLASKVAVANLESTSHAKAVRSLLKPGNVEDPFVGPAWITLVQSQERRLLDEVKKRVK</sequence>
<keyword evidence="2" id="KW-0732">Signal</keyword>
<evidence type="ECO:0000256" key="2">
    <source>
        <dbReference type="SAM" id="SignalP"/>
    </source>
</evidence>
<dbReference type="OrthoDB" id="3925971at2759"/>
<gene>
    <name evidence="3" type="ORF">AAL_04070</name>
</gene>